<reference evidence="2" key="2">
    <citation type="submission" date="2024-07" db="EMBL/GenBank/DDBJ databases">
        <title>Streptomyces haneummycinica sp. nov., a new antibiotic-producing actinobacterium isolated from marine sediment.</title>
        <authorList>
            <person name="Uemura M."/>
            <person name="Hamada M."/>
            <person name="Hirano S."/>
            <person name="Kobayashi K."/>
            <person name="Ohshiro T."/>
            <person name="Kobayashi T."/>
            <person name="Terahara T."/>
        </authorList>
    </citation>
    <scope>NUCLEOTIDE SEQUENCE</scope>
    <source>
        <strain evidence="2">KM77-8</strain>
    </source>
</reference>
<dbReference type="AlphaFoldDB" id="A0AAT9I059"/>
<evidence type="ECO:0000313" key="2">
    <source>
        <dbReference type="EMBL" id="BFO22895.1"/>
    </source>
</evidence>
<dbReference type="EMBL" id="AP035768">
    <property type="protein sequence ID" value="BFO22895.1"/>
    <property type="molecule type" value="Genomic_DNA"/>
</dbReference>
<evidence type="ECO:0000256" key="1">
    <source>
        <dbReference type="SAM" id="MobiDB-lite"/>
    </source>
</evidence>
<feature type="region of interest" description="Disordered" evidence="1">
    <location>
        <begin position="67"/>
        <end position="101"/>
    </location>
</feature>
<organism evidence="2">
    <name type="scientific">Streptomyces haneummycinicus</name>
    <dbReference type="NCBI Taxonomy" id="3074435"/>
    <lineage>
        <taxon>Bacteria</taxon>
        <taxon>Bacillati</taxon>
        <taxon>Actinomycetota</taxon>
        <taxon>Actinomycetes</taxon>
        <taxon>Kitasatosporales</taxon>
        <taxon>Streptomycetaceae</taxon>
        <taxon>Streptomyces</taxon>
    </lineage>
</organism>
<proteinExistence type="predicted"/>
<protein>
    <submittedName>
        <fullName evidence="2">Uncharacterized protein</fullName>
    </submittedName>
</protein>
<reference evidence="2" key="1">
    <citation type="submission" date="2024-06" db="EMBL/GenBank/DDBJ databases">
        <authorList>
            <consortium name="consrtm"/>
            <person name="Uemura M."/>
            <person name="Terahara T."/>
        </authorList>
    </citation>
    <scope>NUCLEOTIDE SEQUENCE</scope>
    <source>
        <strain evidence="2">KM77-8</strain>
    </source>
</reference>
<feature type="region of interest" description="Disordered" evidence="1">
    <location>
        <begin position="1"/>
        <end position="44"/>
    </location>
</feature>
<name>A0AAT9I059_9ACTN</name>
<gene>
    <name evidence="2" type="ORF">SHKM778_92830</name>
</gene>
<accession>A0AAT9I059</accession>
<feature type="compositionally biased region" description="Basic and acidic residues" evidence="1">
    <location>
        <begin position="91"/>
        <end position="101"/>
    </location>
</feature>
<sequence length="101" mass="10788">MAEIRAGQSQADGGGRAETVGGFQGDEAAPRAHQGGSRAEQFPERLVERVRARQAFGELVQGREVEDPAGETVLEQRARRVPGVCRRGGRGTRDGRDSVCG</sequence>